<sequence length="423" mass="48292">MMQLLDLDIEVLNLIIVYLRPTEQILRNNNLNLAYTCKSLLKLAQPYAAEAFDDSVPSTRYELLRRTLNENAEYGKNVKTFSFTVQDPSREHEISDFVQHFPNLRELKCESALKSLRLAATILSPNLPFRSGLQRLTLYESRISTKQLFELAALPKLKSLDIEDDGPKTSIFEPEDVTLVGNSVLQSLLIGSLHIDVFLKLLSFTSSLTELVCPMPTPGPLKPIQSNIPRRRAEPIRIPYVLSPRNFMSPFRCLSRILTTLHLNSGGIWGNFDGTRMDFSQFVALKKLGISSLCFFSPLPLGLSRDGFYKLLPPSLEELDLFFQYDIGIFYSLCRPGDGFGVEKTGRARFVAGELRELEYRWILELAQYKRERLRFLDSVLILEGTRQVTSLYKSEIWTPPASVEHVFAEADVFLEVRVRVDR</sequence>
<dbReference type="InterPro" id="IPR032675">
    <property type="entry name" value="LRR_dom_sf"/>
</dbReference>
<dbReference type="SUPFAM" id="SSF52047">
    <property type="entry name" value="RNI-like"/>
    <property type="match status" value="1"/>
</dbReference>
<proteinExistence type="predicted"/>
<dbReference type="AlphaFoldDB" id="A0A9N9Q7Y9"/>
<dbReference type="Proteomes" id="UP000701801">
    <property type="component" value="Unassembled WGS sequence"/>
</dbReference>
<dbReference type="EMBL" id="CAJVRM010000239">
    <property type="protein sequence ID" value="CAG8977927.1"/>
    <property type="molecule type" value="Genomic_DNA"/>
</dbReference>
<gene>
    <name evidence="1" type="ORF">HYALB_00001807</name>
</gene>
<accession>A0A9N9Q7Y9</accession>
<organism evidence="1 2">
    <name type="scientific">Hymenoscyphus albidus</name>
    <dbReference type="NCBI Taxonomy" id="595503"/>
    <lineage>
        <taxon>Eukaryota</taxon>
        <taxon>Fungi</taxon>
        <taxon>Dikarya</taxon>
        <taxon>Ascomycota</taxon>
        <taxon>Pezizomycotina</taxon>
        <taxon>Leotiomycetes</taxon>
        <taxon>Helotiales</taxon>
        <taxon>Helotiaceae</taxon>
        <taxon>Hymenoscyphus</taxon>
    </lineage>
</organism>
<name>A0A9N9Q7Y9_9HELO</name>
<keyword evidence="2" id="KW-1185">Reference proteome</keyword>
<dbReference type="OrthoDB" id="3522729at2759"/>
<protein>
    <submittedName>
        <fullName evidence="1">Uncharacterized protein</fullName>
    </submittedName>
</protein>
<evidence type="ECO:0000313" key="1">
    <source>
        <dbReference type="EMBL" id="CAG8977927.1"/>
    </source>
</evidence>
<evidence type="ECO:0000313" key="2">
    <source>
        <dbReference type="Proteomes" id="UP000701801"/>
    </source>
</evidence>
<reference evidence="1" key="1">
    <citation type="submission" date="2021-07" db="EMBL/GenBank/DDBJ databases">
        <authorList>
            <person name="Durling M."/>
        </authorList>
    </citation>
    <scope>NUCLEOTIDE SEQUENCE</scope>
</reference>
<dbReference type="Gene3D" id="3.80.10.10">
    <property type="entry name" value="Ribonuclease Inhibitor"/>
    <property type="match status" value="1"/>
</dbReference>
<comment type="caution">
    <text evidence="1">The sequence shown here is derived from an EMBL/GenBank/DDBJ whole genome shotgun (WGS) entry which is preliminary data.</text>
</comment>